<evidence type="ECO:0000313" key="3">
    <source>
        <dbReference type="EMBL" id="WND03450.1"/>
    </source>
</evidence>
<dbReference type="InterPro" id="IPR000994">
    <property type="entry name" value="Pept_M24"/>
</dbReference>
<feature type="domain" description="Peptidase M24" evidence="2">
    <location>
        <begin position="227"/>
        <end position="392"/>
    </location>
</feature>
<keyword evidence="1" id="KW-0732">Signal</keyword>
<feature type="signal peptide" evidence="1">
    <location>
        <begin position="1"/>
        <end position="20"/>
    </location>
</feature>
<evidence type="ECO:0000313" key="4">
    <source>
        <dbReference type="Proteomes" id="UP001268683"/>
    </source>
</evidence>
<dbReference type="Pfam" id="PF00557">
    <property type="entry name" value="Peptidase_M24"/>
    <property type="match status" value="1"/>
</dbReference>
<keyword evidence="4" id="KW-1185">Reference proteome</keyword>
<protein>
    <submittedName>
        <fullName evidence="3">M24 family metallopeptidase</fullName>
    </submittedName>
</protein>
<evidence type="ECO:0000256" key="1">
    <source>
        <dbReference type="SAM" id="SignalP"/>
    </source>
</evidence>
<proteinExistence type="predicted"/>
<name>A0AA52EEW7_9PROT</name>
<organism evidence="3 4">
    <name type="scientific">Temperatibacter marinus</name>
    <dbReference type="NCBI Taxonomy" id="1456591"/>
    <lineage>
        <taxon>Bacteria</taxon>
        <taxon>Pseudomonadati</taxon>
        <taxon>Pseudomonadota</taxon>
        <taxon>Alphaproteobacteria</taxon>
        <taxon>Kordiimonadales</taxon>
        <taxon>Temperatibacteraceae</taxon>
        <taxon>Temperatibacter</taxon>
    </lineage>
</organism>
<evidence type="ECO:0000259" key="2">
    <source>
        <dbReference type="Pfam" id="PF00557"/>
    </source>
</evidence>
<gene>
    <name evidence="3" type="ORF">QGN29_03575</name>
</gene>
<dbReference type="KEGG" id="tmk:QGN29_03575"/>
<feature type="chain" id="PRO_5041265313" evidence="1">
    <location>
        <begin position="21"/>
        <end position="434"/>
    </location>
</feature>
<dbReference type="InterPro" id="IPR036005">
    <property type="entry name" value="Creatinase/aminopeptidase-like"/>
</dbReference>
<dbReference type="SUPFAM" id="SSF55920">
    <property type="entry name" value="Creatinase/aminopeptidase"/>
    <property type="match status" value="1"/>
</dbReference>
<dbReference type="AlphaFoldDB" id="A0AA52EEW7"/>
<accession>A0AA52EEW7</accession>
<dbReference type="Proteomes" id="UP001268683">
    <property type="component" value="Chromosome"/>
</dbReference>
<dbReference type="RefSeq" id="WP_310799303.1">
    <property type="nucleotide sequence ID" value="NZ_CP123872.1"/>
</dbReference>
<sequence length="434" mass="49311">MKHIVGILILSSIMSIQAHAQKSTTYPKVKSMQERAALEDAWLEKRFETVIPKLMRERGVDMWLMIAREYNEDPVVKTMLPATWLSARRRTILIFHDTGNTVKRYAVSRYAVGSFFEAVWNPEKDPDQWHRLNEFVTELNPKKIAINTSNIYALASGLTASQHAGLMRALHPNLKAKIVTDPALAIGWLEERIPEEMALYPEIVQLAHAIIKEGFSNKVIVPEQSSVDDVRWWYRDKIRQMGVVAWFHPSVSIQRRDGLVKDKIIRRGDLLHVDFGITYMGLNTDTQQHAYVLNENETAVPKGIQQAFKVGNRLQDILTNNYKTGLSGDQVLAKSRADAIKEGIVPSIYTHPIGYHGHGAGATIGMWDSQNGVKGRGLYPIRANTAWSIELNATVSIREWDNQKIRIMLEEDAYFDGTSVRYISGRQEKIHVIN</sequence>
<dbReference type="EMBL" id="CP123872">
    <property type="protein sequence ID" value="WND03450.1"/>
    <property type="molecule type" value="Genomic_DNA"/>
</dbReference>
<reference evidence="3" key="1">
    <citation type="submission" date="2023-04" db="EMBL/GenBank/DDBJ databases">
        <title>Complete genome sequence of Temperatibacter marinus.</title>
        <authorList>
            <person name="Rong J.-C."/>
            <person name="Yi M.-L."/>
            <person name="Zhao Q."/>
        </authorList>
    </citation>
    <scope>NUCLEOTIDE SEQUENCE</scope>
    <source>
        <strain evidence="3">NBRC 110045</strain>
    </source>
</reference>
<dbReference type="Gene3D" id="3.90.230.10">
    <property type="entry name" value="Creatinase/methionine aminopeptidase superfamily"/>
    <property type="match status" value="1"/>
</dbReference>